<dbReference type="GO" id="GO:0006629">
    <property type="term" value="P:lipid metabolic process"/>
    <property type="evidence" value="ECO:0007669"/>
    <property type="project" value="InterPro"/>
</dbReference>
<protein>
    <submittedName>
        <fullName evidence="4">Patatin</fullName>
    </submittedName>
</protein>
<keyword evidence="2" id="KW-1133">Transmembrane helix</keyword>
<dbReference type="OrthoDB" id="9770965at2"/>
<proteinExistence type="predicted"/>
<reference evidence="4 5" key="1">
    <citation type="submission" date="2015-10" db="EMBL/GenBank/DDBJ databases">
        <authorList>
            <person name="Gilbert D.G."/>
        </authorList>
    </citation>
    <scope>NUCLEOTIDE SEQUENCE [LARGE SCALE GENOMIC DNA]</scope>
    <source>
        <strain evidence="4">COMA1</strain>
    </source>
</reference>
<dbReference type="AlphaFoldDB" id="A0A0S4LCG6"/>
<dbReference type="EMBL" id="CZQA01000008">
    <property type="protein sequence ID" value="CUS35404.1"/>
    <property type="molecule type" value="Genomic_DNA"/>
</dbReference>
<organism evidence="4 5">
    <name type="scientific">Candidatus Nitrospira nitrosa</name>
    <dbReference type="NCBI Taxonomy" id="1742972"/>
    <lineage>
        <taxon>Bacteria</taxon>
        <taxon>Pseudomonadati</taxon>
        <taxon>Nitrospirota</taxon>
        <taxon>Nitrospiria</taxon>
        <taxon>Nitrospirales</taxon>
        <taxon>Nitrospiraceae</taxon>
        <taxon>Nitrospira</taxon>
    </lineage>
</organism>
<feature type="transmembrane region" description="Helical" evidence="2">
    <location>
        <begin position="135"/>
        <end position="159"/>
    </location>
</feature>
<comment type="caution">
    <text evidence="1">Lacks conserved residue(s) required for the propagation of feature annotation.</text>
</comment>
<dbReference type="InterPro" id="IPR002641">
    <property type="entry name" value="PNPLA_dom"/>
</dbReference>
<keyword evidence="2" id="KW-0472">Membrane</keyword>
<name>A0A0S4LCG6_9BACT</name>
<feature type="domain" description="PNPLA" evidence="3">
    <location>
        <begin position="17"/>
        <end position="165"/>
    </location>
</feature>
<evidence type="ECO:0000313" key="4">
    <source>
        <dbReference type="EMBL" id="CUS35404.1"/>
    </source>
</evidence>
<dbReference type="Gene3D" id="3.40.1090.10">
    <property type="entry name" value="Cytosolic phospholipase A2 catalytic domain"/>
    <property type="match status" value="1"/>
</dbReference>
<feature type="short sequence motif" description="GXSXG" evidence="1">
    <location>
        <begin position="47"/>
        <end position="51"/>
    </location>
</feature>
<evidence type="ECO:0000256" key="1">
    <source>
        <dbReference type="PROSITE-ProRule" id="PRU01161"/>
    </source>
</evidence>
<dbReference type="PROSITE" id="PS51635">
    <property type="entry name" value="PNPLA"/>
    <property type="match status" value="1"/>
</dbReference>
<dbReference type="Pfam" id="PF01734">
    <property type="entry name" value="Patatin"/>
    <property type="match status" value="1"/>
</dbReference>
<evidence type="ECO:0000259" key="3">
    <source>
        <dbReference type="PROSITE" id="PS51635"/>
    </source>
</evidence>
<gene>
    <name evidence="4" type="ORF">COMA1_20259</name>
</gene>
<evidence type="ECO:0000313" key="5">
    <source>
        <dbReference type="Proteomes" id="UP000199032"/>
    </source>
</evidence>
<evidence type="ECO:0000256" key="2">
    <source>
        <dbReference type="SAM" id="Phobius"/>
    </source>
</evidence>
<dbReference type="RefSeq" id="WP_090747727.1">
    <property type="nucleotide sequence ID" value="NZ_CZQA01000008.1"/>
</dbReference>
<dbReference type="STRING" id="1742972.COMA1_20259"/>
<keyword evidence="5" id="KW-1185">Reference proteome</keyword>
<accession>A0A0S4LCG6</accession>
<sequence>MTDTQTSTDKLLPFCDLVMKGGIASGVVYPAAIAELSCHYRFQSIGGTSAGAIAAAVTAAAEYQRRQTGSLEGFGLLKDLPDELGSLVAPGKSKLLSLFQPQPDLSRLFSVLLASLNRGTTSSRILHIIFGLMKAYWPATMVATITGMASALGIVLLYCKAIDPI</sequence>
<keyword evidence="2" id="KW-0812">Transmembrane</keyword>
<dbReference type="Proteomes" id="UP000199032">
    <property type="component" value="Unassembled WGS sequence"/>
</dbReference>